<evidence type="ECO:0000256" key="3">
    <source>
        <dbReference type="PIRSR" id="PIRSR000390-1"/>
    </source>
</evidence>
<accession>B7IGW5</accession>
<dbReference type="HOGENOM" id="CLU_033332_1_0_0"/>
<dbReference type="Gene3D" id="3.40.640.10">
    <property type="entry name" value="Type I PLP-dependent aspartate aminotransferase-like (Major domain)"/>
    <property type="match status" value="1"/>
</dbReference>
<dbReference type="SUPFAM" id="SSF53383">
    <property type="entry name" value="PLP-dependent transferases"/>
    <property type="match status" value="1"/>
</dbReference>
<keyword evidence="7" id="KW-1185">Reference proteome</keyword>
<dbReference type="InterPro" id="IPR015421">
    <property type="entry name" value="PyrdxlP-dep_Trfase_major"/>
</dbReference>
<feature type="active site" description="Proton acceptor" evidence="3">
    <location>
        <position position="182"/>
    </location>
</feature>
<evidence type="ECO:0000313" key="6">
    <source>
        <dbReference type="EMBL" id="ACJ75329.1"/>
    </source>
</evidence>
<dbReference type="GO" id="GO:0008483">
    <property type="term" value="F:transaminase activity"/>
    <property type="evidence" value="ECO:0007669"/>
    <property type="project" value="TreeGrafter"/>
</dbReference>
<reference evidence="6 7" key="1">
    <citation type="journal article" date="2009" name="J. Bacteriol.">
        <title>The genome of Thermosipho africanus TCF52B: lateral genetic connections to the Firmicutes and Archaea.</title>
        <authorList>
            <person name="Nesboe C.L."/>
            <person name="Bapteste E."/>
            <person name="Curtis B."/>
            <person name="Dahle H."/>
            <person name="Lopez P."/>
            <person name="Macleod D."/>
            <person name="Dlutek M."/>
            <person name="Bowman S."/>
            <person name="Zhaxybayeva O."/>
            <person name="Birkeland N.-K."/>
            <person name="Doolittle W.F."/>
        </authorList>
    </citation>
    <scope>NUCLEOTIDE SEQUENCE [LARGE SCALE GENOMIC DNA]</scope>
    <source>
        <strain evidence="6 7">TCF52B</strain>
    </source>
</reference>
<gene>
    <name evidence="6" type="ordered locus">THA_869</name>
</gene>
<dbReference type="PANTHER" id="PTHR30244">
    <property type="entry name" value="TRANSAMINASE"/>
    <property type="match status" value="1"/>
</dbReference>
<dbReference type="Pfam" id="PF01041">
    <property type="entry name" value="DegT_DnrJ_EryC1"/>
    <property type="match status" value="1"/>
</dbReference>
<dbReference type="GO" id="GO:0030170">
    <property type="term" value="F:pyridoxal phosphate binding"/>
    <property type="evidence" value="ECO:0007669"/>
    <property type="project" value="TreeGrafter"/>
</dbReference>
<dbReference type="OrthoDB" id="9810913at2"/>
<evidence type="ECO:0000256" key="4">
    <source>
        <dbReference type="PIRSR" id="PIRSR000390-2"/>
    </source>
</evidence>
<evidence type="ECO:0000256" key="5">
    <source>
        <dbReference type="RuleBase" id="RU004508"/>
    </source>
</evidence>
<organism evidence="6 7">
    <name type="scientific">Thermosipho africanus (strain TCF52B)</name>
    <dbReference type="NCBI Taxonomy" id="484019"/>
    <lineage>
        <taxon>Bacteria</taxon>
        <taxon>Thermotogati</taxon>
        <taxon>Thermotogota</taxon>
        <taxon>Thermotogae</taxon>
        <taxon>Thermotogales</taxon>
        <taxon>Fervidobacteriaceae</taxon>
        <taxon>Thermosipho</taxon>
    </lineage>
</organism>
<dbReference type="InterPro" id="IPR000653">
    <property type="entry name" value="DegT/StrS_aminotransferase"/>
</dbReference>
<dbReference type="Proteomes" id="UP000002453">
    <property type="component" value="Chromosome"/>
</dbReference>
<proteinExistence type="inferred from homology"/>
<evidence type="ECO:0000313" key="7">
    <source>
        <dbReference type="Proteomes" id="UP000002453"/>
    </source>
</evidence>
<dbReference type="KEGG" id="taf:THA_869"/>
<dbReference type="CDD" id="cd00616">
    <property type="entry name" value="AHBA_syn"/>
    <property type="match status" value="1"/>
</dbReference>
<dbReference type="EMBL" id="CP001185">
    <property type="protein sequence ID" value="ACJ75329.1"/>
    <property type="molecule type" value="Genomic_DNA"/>
</dbReference>
<evidence type="ECO:0000256" key="2">
    <source>
        <dbReference type="ARBA" id="ARBA00037999"/>
    </source>
</evidence>
<sequence>MINVTRSIMPDFEKYTQMIEKLWETRWLTNNGEYLVKLEKALEERFNTKCAVVSNGTLALLIAIELFDFPKDSEIITTPFTFVATSSSIIWQKYKPVFVDINPETFNIDPNEIEKKITENTRAILAVHVFGNPCDIEKIEEIAKKHRLKIIYDAAHCFDVYYKGESIYKFGDVSIASFHATKVFHTIEGGAIFSDNDELIRKAKRLRNFGFNEEIEIEDKGINAKMNEFQAAMGLLNLEIVGKEIKKRKKIYESYKEKLKGLVKFQKLSSNITKYNYIYMPVLFENQEQREKAYKKLKEEGYNTRKYFFPSLDTVFNQENQCKTSQEISKRILHLPLYGDLEEKHVEKICTTIEKVVRG</sequence>
<dbReference type="InterPro" id="IPR015424">
    <property type="entry name" value="PyrdxlP-dep_Trfase"/>
</dbReference>
<comment type="similarity">
    <text evidence="2 5">Belongs to the DegT/DnrJ/EryC1 family.</text>
</comment>
<dbReference type="RefSeq" id="WP_004104366.1">
    <property type="nucleotide sequence ID" value="NC_011653.1"/>
</dbReference>
<dbReference type="PANTHER" id="PTHR30244:SF9">
    <property type="entry name" value="PROTEIN RV3402C"/>
    <property type="match status" value="1"/>
</dbReference>
<dbReference type="GO" id="GO:0000271">
    <property type="term" value="P:polysaccharide biosynthetic process"/>
    <property type="evidence" value="ECO:0007669"/>
    <property type="project" value="TreeGrafter"/>
</dbReference>
<feature type="modified residue" description="N6-(pyridoxal phosphate)lysine" evidence="4">
    <location>
        <position position="182"/>
    </location>
</feature>
<dbReference type="STRING" id="484019.THA_869"/>
<evidence type="ECO:0000256" key="1">
    <source>
        <dbReference type="ARBA" id="ARBA00022898"/>
    </source>
</evidence>
<keyword evidence="1 4" id="KW-0663">Pyridoxal phosphate</keyword>
<name>B7IGW5_THEAB</name>
<dbReference type="AlphaFoldDB" id="B7IGW5"/>
<protein>
    <submittedName>
        <fullName evidence="6">Sugar transaminase, involved in dTDP-4-amino-4,6-dideoxyglucose biosynthesis</fullName>
    </submittedName>
</protein>
<dbReference type="eggNOG" id="COG0399">
    <property type="taxonomic scope" value="Bacteria"/>
</dbReference>
<dbReference type="PIRSF" id="PIRSF000390">
    <property type="entry name" value="PLP_StrS"/>
    <property type="match status" value="1"/>
</dbReference>